<keyword evidence="3" id="KW-0413">Isomerase</keyword>
<evidence type="ECO:0000313" key="4">
    <source>
        <dbReference type="Ensembl" id="ENSCSAVP00000002416.1"/>
    </source>
</evidence>
<dbReference type="InterPro" id="IPR051053">
    <property type="entry name" value="ECH/Chromodomain_protein"/>
</dbReference>
<proteinExistence type="predicted"/>
<dbReference type="SUPFAM" id="SSF52096">
    <property type="entry name" value="ClpP/crotonase"/>
    <property type="match status" value="1"/>
</dbReference>
<reference evidence="4" key="3">
    <citation type="submission" date="2025-09" db="UniProtKB">
        <authorList>
            <consortium name="Ensembl"/>
        </authorList>
    </citation>
    <scope>IDENTIFICATION</scope>
</reference>
<dbReference type="HOGENOM" id="CLU_1772255_0_0_1"/>
<dbReference type="eggNOG" id="KOG0016">
    <property type="taxonomic scope" value="Eukaryota"/>
</dbReference>
<dbReference type="GeneTree" id="ENSGT00940000168171"/>
<reference evidence="5" key="1">
    <citation type="submission" date="2003-08" db="EMBL/GenBank/DDBJ databases">
        <authorList>
            <person name="Birren B."/>
            <person name="Nusbaum C."/>
            <person name="Abebe A."/>
            <person name="Abouelleil A."/>
            <person name="Adekoya E."/>
            <person name="Ait-zahra M."/>
            <person name="Allen N."/>
            <person name="Allen T."/>
            <person name="An P."/>
            <person name="Anderson M."/>
            <person name="Anderson S."/>
            <person name="Arachchi H."/>
            <person name="Armbruster J."/>
            <person name="Bachantsang P."/>
            <person name="Baldwin J."/>
            <person name="Barry A."/>
            <person name="Bayul T."/>
            <person name="Blitshsteyn B."/>
            <person name="Bloom T."/>
            <person name="Blye J."/>
            <person name="Boguslavskiy L."/>
            <person name="Borowsky M."/>
            <person name="Boukhgalter B."/>
            <person name="Brunache A."/>
            <person name="Butler J."/>
            <person name="Calixte N."/>
            <person name="Calvo S."/>
            <person name="Camarata J."/>
            <person name="Campo K."/>
            <person name="Chang J."/>
            <person name="Cheshatsang Y."/>
            <person name="Citroen M."/>
            <person name="Collymore A."/>
            <person name="Considine T."/>
            <person name="Cook A."/>
            <person name="Cooke P."/>
            <person name="Corum B."/>
            <person name="Cuomo C."/>
            <person name="David R."/>
            <person name="Dawoe T."/>
            <person name="Degray S."/>
            <person name="Dodge S."/>
            <person name="Dooley K."/>
            <person name="Dorje P."/>
            <person name="Dorjee K."/>
            <person name="Dorris L."/>
            <person name="Duffey N."/>
            <person name="Dupes A."/>
            <person name="Elkins T."/>
            <person name="Engels R."/>
            <person name="Erickson J."/>
            <person name="Farina A."/>
            <person name="Faro S."/>
            <person name="Ferreira P."/>
            <person name="Fischer H."/>
            <person name="Fitzgerald M."/>
            <person name="Foley K."/>
            <person name="Gage D."/>
            <person name="Galagan J."/>
            <person name="Gearin G."/>
            <person name="Gnerre S."/>
            <person name="Gnirke A."/>
            <person name="Goyette A."/>
            <person name="Graham J."/>
            <person name="Grandbois E."/>
            <person name="Gyaltsen K."/>
            <person name="Hafez N."/>
            <person name="Hagopian D."/>
            <person name="Hagos B."/>
            <person name="Hall J."/>
            <person name="Hatcher B."/>
            <person name="Heller A."/>
            <person name="Higgins H."/>
            <person name="Honan T."/>
            <person name="Horn A."/>
            <person name="Houde N."/>
            <person name="Hughes L."/>
            <person name="Hulme W."/>
            <person name="Husby E."/>
            <person name="Iliev I."/>
            <person name="Jaffe D."/>
            <person name="Jones C."/>
            <person name="Kamal M."/>
            <person name="Kamat A."/>
            <person name="Kamvysselis M."/>
            <person name="Karlsson E."/>
            <person name="Kells C."/>
            <person name="Kieu A."/>
            <person name="Kisner P."/>
            <person name="Kodira C."/>
            <person name="Kulbokas E."/>
            <person name="Labutti K."/>
            <person name="Lama D."/>
            <person name="Landers T."/>
            <person name="Leger J."/>
            <person name="Levine S."/>
            <person name="Lewis D."/>
            <person name="Lewis T."/>
            <person name="Lindblad-toh K."/>
            <person name="Liu X."/>
            <person name="Lokyitsang T."/>
            <person name="Lokyitsang Y."/>
            <person name="Lucien O."/>
            <person name="Lui A."/>
            <person name="Ma L.J."/>
            <person name="Mabbitt R."/>
            <person name="Macdonald J."/>
            <person name="Maclean C."/>
            <person name="Major J."/>
            <person name="Manning J."/>
            <person name="Marabella R."/>
            <person name="Maru K."/>
            <person name="Matthews C."/>
            <person name="Mauceli E."/>
            <person name="Mccarthy M."/>
            <person name="Mcdonough S."/>
            <person name="Mcghee T."/>
            <person name="Meldrim J."/>
            <person name="Meneus L."/>
            <person name="Mesirov J."/>
            <person name="Mihalev A."/>
            <person name="Mihova T."/>
            <person name="Mikkelsen T."/>
            <person name="Mlenga V."/>
            <person name="Moru K."/>
            <person name="Mozes J."/>
            <person name="Mulrain L."/>
            <person name="Munson G."/>
            <person name="Naylor J."/>
            <person name="Newes C."/>
            <person name="Nguyen C."/>
            <person name="Nguyen N."/>
            <person name="Nguyen T."/>
            <person name="Nicol R."/>
            <person name="Nielsen C."/>
            <person name="Nizzari M."/>
            <person name="Norbu C."/>
            <person name="Norbu N."/>
            <person name="O'donnell P."/>
            <person name="Okoawo O."/>
            <person name="O'leary S."/>
            <person name="Omotosho B."/>
            <person name="O'neill K."/>
            <person name="Osman S."/>
            <person name="Parker S."/>
            <person name="Perrin D."/>
            <person name="Phunkhang P."/>
            <person name="Piqani B."/>
            <person name="Purcell S."/>
            <person name="Rachupka T."/>
            <person name="Ramasamy U."/>
            <person name="Rameau R."/>
            <person name="Ray V."/>
            <person name="Raymond C."/>
            <person name="Retta R."/>
            <person name="Richardson S."/>
            <person name="Rise C."/>
            <person name="Rodriguez J."/>
            <person name="Rogers J."/>
            <person name="Rogov P."/>
            <person name="Rutman M."/>
            <person name="Schupbach R."/>
            <person name="Seaman C."/>
            <person name="Settipalli S."/>
            <person name="Sharpe T."/>
            <person name="Sheridan J."/>
            <person name="Sherpa N."/>
            <person name="Shi J."/>
            <person name="Smirnov S."/>
            <person name="Smith C."/>
            <person name="Sougnez C."/>
            <person name="Spencer B."/>
            <person name="Stalker J."/>
            <person name="Stange-thomann N."/>
            <person name="Stavropoulos S."/>
            <person name="Stetson K."/>
            <person name="Stone C."/>
            <person name="Stone S."/>
            <person name="Stubbs M."/>
            <person name="Talamas J."/>
            <person name="Tchuinga P."/>
            <person name="Tenzing P."/>
            <person name="Tesfaye S."/>
            <person name="Theodore J."/>
            <person name="Thoulutsang Y."/>
            <person name="Topham K."/>
            <person name="Towey S."/>
            <person name="Tsamla T."/>
            <person name="Tsomo N."/>
            <person name="Vallee D."/>
            <person name="Vassiliev H."/>
            <person name="Venkataraman V."/>
            <person name="Vinson J."/>
            <person name="Vo A."/>
            <person name="Wade C."/>
            <person name="Wang S."/>
            <person name="Wangchuk T."/>
            <person name="Wangdi T."/>
            <person name="Whittaker C."/>
            <person name="Wilkinson J."/>
            <person name="Wu Y."/>
            <person name="Wyman D."/>
            <person name="Yadav S."/>
            <person name="Yang S."/>
            <person name="Yang X."/>
            <person name="Yeager S."/>
            <person name="Yee E."/>
            <person name="Young G."/>
            <person name="Zainoun J."/>
            <person name="Zembeck L."/>
            <person name="Zimmer A."/>
            <person name="Zody M."/>
            <person name="Lander E."/>
        </authorList>
    </citation>
    <scope>NUCLEOTIDE SEQUENCE [LARGE SCALE GENOMIC DNA]</scope>
</reference>
<dbReference type="STRING" id="51511.ENSCSAVP00000002416"/>
<name>H2YAR8_CIOSA</name>
<dbReference type="OMA" id="HEDTIIT"/>
<evidence type="ECO:0000313" key="5">
    <source>
        <dbReference type="Proteomes" id="UP000007875"/>
    </source>
</evidence>
<dbReference type="GO" id="GO:0004165">
    <property type="term" value="F:delta(3)-delta(2)-enoyl-CoA isomerase activity"/>
    <property type="evidence" value="ECO:0007669"/>
    <property type="project" value="TreeGrafter"/>
</dbReference>
<dbReference type="InterPro" id="IPR029045">
    <property type="entry name" value="ClpP/crotonase-like_dom_sf"/>
</dbReference>
<evidence type="ECO:0000256" key="2">
    <source>
        <dbReference type="ARBA" id="ARBA00023140"/>
    </source>
</evidence>
<protein>
    <recommendedName>
        <fullName evidence="6">Enoyl-CoA hydratase</fullName>
    </recommendedName>
</protein>
<organism evidence="4 5">
    <name type="scientific">Ciona savignyi</name>
    <name type="common">Pacific transparent sea squirt</name>
    <dbReference type="NCBI Taxonomy" id="51511"/>
    <lineage>
        <taxon>Eukaryota</taxon>
        <taxon>Metazoa</taxon>
        <taxon>Chordata</taxon>
        <taxon>Tunicata</taxon>
        <taxon>Ascidiacea</taxon>
        <taxon>Phlebobranchia</taxon>
        <taxon>Cionidae</taxon>
        <taxon>Ciona</taxon>
    </lineage>
</organism>
<sequence length="147" mass="16343">MAHLTRFIIYEKLDGYAILRLARPERKNAFVQEMYGALSVYLKQAAHDDEVKVLVFTGTGEYFSSGADLIERDNLPNAEAQKKKSNYFREFVETMVKFPKPLIAAVNGPAIGIGVTCLPLCDVVYAAENATFMTPFTRIAIVPEACS</sequence>
<dbReference type="PANTHER" id="PTHR43684">
    <property type="match status" value="1"/>
</dbReference>
<reference evidence="4" key="2">
    <citation type="submission" date="2025-08" db="UniProtKB">
        <authorList>
            <consortium name="Ensembl"/>
        </authorList>
    </citation>
    <scope>IDENTIFICATION</scope>
</reference>
<keyword evidence="5" id="KW-1185">Reference proteome</keyword>
<evidence type="ECO:0000256" key="3">
    <source>
        <dbReference type="ARBA" id="ARBA00023235"/>
    </source>
</evidence>
<evidence type="ECO:0000256" key="1">
    <source>
        <dbReference type="ARBA" id="ARBA00004275"/>
    </source>
</evidence>
<dbReference type="GO" id="GO:0005739">
    <property type="term" value="C:mitochondrion"/>
    <property type="evidence" value="ECO:0007669"/>
    <property type="project" value="TreeGrafter"/>
</dbReference>
<accession>H2YAR8</accession>
<evidence type="ECO:0008006" key="6">
    <source>
        <dbReference type="Google" id="ProtNLM"/>
    </source>
</evidence>
<dbReference type="PANTHER" id="PTHR43684:SF1">
    <property type="entry name" value="ENOYL-COA DELTA ISOMERASE 2"/>
    <property type="match status" value="1"/>
</dbReference>
<dbReference type="Pfam" id="PF00378">
    <property type="entry name" value="ECH_1"/>
    <property type="match status" value="1"/>
</dbReference>
<dbReference type="Gene3D" id="3.90.226.10">
    <property type="entry name" value="2-enoyl-CoA Hydratase, Chain A, domain 1"/>
    <property type="match status" value="1"/>
</dbReference>
<dbReference type="AlphaFoldDB" id="H2YAR8"/>
<keyword evidence="2" id="KW-0576">Peroxisome</keyword>
<dbReference type="Ensembl" id="ENSCSAVT00000002455.1">
    <property type="protein sequence ID" value="ENSCSAVP00000002416.1"/>
    <property type="gene ID" value="ENSCSAVG00000001415.1"/>
</dbReference>
<dbReference type="InterPro" id="IPR001753">
    <property type="entry name" value="Enoyl-CoA_hydra/iso"/>
</dbReference>
<comment type="subcellular location">
    <subcellularLocation>
        <location evidence="1">Peroxisome</location>
    </subcellularLocation>
</comment>
<dbReference type="GO" id="GO:0005777">
    <property type="term" value="C:peroxisome"/>
    <property type="evidence" value="ECO:0007669"/>
    <property type="project" value="UniProtKB-SubCell"/>
</dbReference>
<dbReference type="CDD" id="cd06558">
    <property type="entry name" value="crotonase-like"/>
    <property type="match status" value="1"/>
</dbReference>
<dbReference type="Proteomes" id="UP000007875">
    <property type="component" value="Unassembled WGS sequence"/>
</dbReference>
<dbReference type="InParanoid" id="H2YAR8"/>